<keyword evidence="2" id="KW-1185">Reference proteome</keyword>
<evidence type="ECO:0000313" key="2">
    <source>
        <dbReference type="Proteomes" id="UP000789405"/>
    </source>
</evidence>
<name>A0A9N9DJP7_9GLOM</name>
<protein>
    <submittedName>
        <fullName evidence="1">10214_t:CDS:1</fullName>
    </submittedName>
</protein>
<gene>
    <name evidence="1" type="ORF">DERYTH_LOCUS9736</name>
</gene>
<reference evidence="1" key="1">
    <citation type="submission" date="2021-06" db="EMBL/GenBank/DDBJ databases">
        <authorList>
            <person name="Kallberg Y."/>
            <person name="Tangrot J."/>
            <person name="Rosling A."/>
        </authorList>
    </citation>
    <scope>NUCLEOTIDE SEQUENCE</scope>
    <source>
        <strain evidence="1">MA453B</strain>
    </source>
</reference>
<evidence type="ECO:0000313" key="1">
    <source>
        <dbReference type="EMBL" id="CAG8642532.1"/>
    </source>
</evidence>
<dbReference type="Proteomes" id="UP000789405">
    <property type="component" value="Unassembled WGS sequence"/>
</dbReference>
<dbReference type="AlphaFoldDB" id="A0A9N9DJP7"/>
<proteinExistence type="predicted"/>
<dbReference type="EMBL" id="CAJVPY010005414">
    <property type="protein sequence ID" value="CAG8642532.1"/>
    <property type="molecule type" value="Genomic_DNA"/>
</dbReference>
<organism evidence="1 2">
    <name type="scientific">Dentiscutata erythropus</name>
    <dbReference type="NCBI Taxonomy" id="1348616"/>
    <lineage>
        <taxon>Eukaryota</taxon>
        <taxon>Fungi</taxon>
        <taxon>Fungi incertae sedis</taxon>
        <taxon>Mucoromycota</taxon>
        <taxon>Glomeromycotina</taxon>
        <taxon>Glomeromycetes</taxon>
        <taxon>Diversisporales</taxon>
        <taxon>Gigasporaceae</taxon>
        <taxon>Dentiscutata</taxon>
    </lineage>
</organism>
<accession>A0A9N9DJP7</accession>
<comment type="caution">
    <text evidence="1">The sequence shown here is derived from an EMBL/GenBank/DDBJ whole genome shotgun (WGS) entry which is preliminary data.</text>
</comment>
<sequence length="43" mass="5025">MLEESNMQSKFDSLNKFLLHLCLSNFEVHLCNLLENEEALLLT</sequence>